<dbReference type="PROSITE" id="PS51186">
    <property type="entry name" value="GNAT"/>
    <property type="match status" value="1"/>
</dbReference>
<comment type="caution">
    <text evidence="10">The sequence shown here is derived from an EMBL/GenBank/DDBJ whole genome shotgun (WGS) entry which is preliminary data.</text>
</comment>
<dbReference type="Proteomes" id="UP000195402">
    <property type="component" value="Unassembled WGS sequence"/>
</dbReference>
<dbReference type="SUPFAM" id="SSF55729">
    <property type="entry name" value="Acyl-CoA N-acyltransferases (Nat)"/>
    <property type="match status" value="1"/>
</dbReference>
<accession>A0A200QS58</accession>
<dbReference type="InterPro" id="IPR016181">
    <property type="entry name" value="Acyl_CoA_acyltransferase"/>
</dbReference>
<sequence>MLFCKEIEGLCEDGFEGSNEERQIFMDIFCGSITGDATKRCLITGTTNSEAEGFRPTNVLVYSNSDNSVVTTQSSTKDSYAEDSCIVNEGSGHVKKNPEGIRRGVTGFGRAQESCSVFAGRHKCDTAVERMKLSVDELSPSNKCSTDYVSLAEKVSIQLESLKEVVCGEPTTDSYTIGPATMCPLVESSIQGIVCSSYLHKRLAEVESRCHQDDGEASKHKLPTLLGRDGNEVTESKAITSPVSQHSVAPKLLVEGASVSHTSVPVLAAIKGSQGSLLLGSDIINMDPSKKSLKDLYLRLRGHINNLLMAAGWGLEKRKKDSKLYMDSVYRSPGGKIIRVFHKAWWSCGESLFLGNYKMMREENGKQWVDIDEFRSDLSDTLIYIEKGMQQLEASFALAHLWSLLDPFVTVVLVDRQIGALRKGIPAKAARTMVVDLSKRKDILSAKIVDGVRDEHKGLHGNQIGHLTDGLVSVHESGNACIQVDTRSHDTPFASGSAELSKGNAHLPKEQNSKGIFSVVGKQRKGGLVKALKGVSIYTNAGKSEIIELNTMDVSTNQLGGTSRDEIRSLTHSYVPAQRSDIPYDQVDSCLYDVPVVSGTLDSVVKGTWNVLPQQDSRLSFSSFVKQTTRRIEARTMKSAKGVSLEVGNVDNTECEPKNLPIPLSKENVVTIESTFSHPGGSLVNDSMVQGNSMDENRQYREQVELIPFDLNVEISGVDMPKEVGSGKALEILTPSVQYGEFVTGSQVCKKSEIELQKLFLCPEEKVSHGVTDPCEENGLAQHHDVRSSVCQRSPTRIAFCFDVDDKMKGNLASSLCEGANLPELEIASKNFEQSGHLEDESSRGSDASNFEMEQTFGAAEASLKKKRRKKCKNLSEIKVTRSHSKRRKLVLSTAQEVEILNSEEGQMFCENNARNEGNHKSSLSVSSSQHQIAKGSKLRKIKHQYSHHSGSEGLVQKNTNGSLIHANNCSMDIPTCSKSTRVKRSEVQNENGRNRLHGCQIDDDDLLIAAIIINKDLSSKSKQFALKPCKSKALRKLKSRKGSCKLLLRSPGKGGKHYTEGRWSSSGARTVLCWLIHAGVISVNDVVQYRNPKGDTVIKDGWVTKDGILCKCCSKVLSVSEFKVHAGFKLYRPYLNLFLESGEPFTLCQLQAWSAEYKARKGGTRVMEVDEVDQNDDTCGLCGDGGELICCDNCPSTFHQACLSAQELPEGSWYCSNCTCQICGDVVNENEASSSSVVLKCSQCDHKYHGACIEESGIFKGVPDSWFCGANCQEIFTGLHSHVGILNLIAGGYSWTLLRCIHGDQKVPSAQKFALMAECNSKLAVALTIMEECFLPMVDPRTGIDMIPQVLYNWGSDFARLNYQGFYTVVLEKGDEIISVASIRVHGVMVAEMPLIATCSKHRRQGMCRRLLNAIEELLKSLKVERLVVAAIPSLVDTWTTGFGFKLMEDYEKEQLNSINLMIFPGTTFLRKSLYEKEARDIKEAGPGDSSPTGPVESMAKSLGDSQKEILESSRQSDVKCCVLEVGSIAKGAPVLDSNKMQLEEQGSSVNKNLPTSVAGPVSTFVENEHEIKSNVEFCSPRKGTLDMYDGSRRLLLTEQ</sequence>
<dbReference type="CDD" id="cd04301">
    <property type="entry name" value="NAT_SF"/>
    <property type="match status" value="1"/>
</dbReference>
<dbReference type="STRING" id="56857.A0A200QS58"/>
<dbReference type="OrthoDB" id="429143at2759"/>
<dbReference type="SMART" id="SM00249">
    <property type="entry name" value="PHD"/>
    <property type="match status" value="2"/>
</dbReference>
<dbReference type="PANTHER" id="PTHR46508:SF2">
    <property type="entry name" value="INCREASED DNA METHYLATION 1"/>
    <property type="match status" value="1"/>
</dbReference>
<dbReference type="Pfam" id="PF00628">
    <property type="entry name" value="PHD"/>
    <property type="match status" value="1"/>
</dbReference>
<organism evidence="10 11">
    <name type="scientific">Macleaya cordata</name>
    <name type="common">Five-seeded plume-poppy</name>
    <name type="synonym">Bocconia cordata</name>
    <dbReference type="NCBI Taxonomy" id="56857"/>
    <lineage>
        <taxon>Eukaryota</taxon>
        <taxon>Viridiplantae</taxon>
        <taxon>Streptophyta</taxon>
        <taxon>Embryophyta</taxon>
        <taxon>Tracheophyta</taxon>
        <taxon>Spermatophyta</taxon>
        <taxon>Magnoliopsida</taxon>
        <taxon>Ranunculales</taxon>
        <taxon>Papaveraceae</taxon>
        <taxon>Papaveroideae</taxon>
        <taxon>Macleaya</taxon>
    </lineage>
</organism>
<keyword evidence="4" id="KW-0862">Zinc</keyword>
<dbReference type="InterPro" id="IPR011011">
    <property type="entry name" value="Znf_FYVE_PHD"/>
</dbReference>
<name>A0A200QS58_MACCD</name>
<evidence type="ECO:0000256" key="7">
    <source>
        <dbReference type="SAM" id="MobiDB-lite"/>
    </source>
</evidence>
<protein>
    <submittedName>
        <fullName evidence="10">GNAT domain</fullName>
    </submittedName>
</protein>
<proteinExistence type="predicted"/>
<dbReference type="InterPro" id="IPR013083">
    <property type="entry name" value="Znf_RING/FYVE/PHD"/>
</dbReference>
<feature type="domain" description="PHD-type" evidence="8">
    <location>
        <begin position="1177"/>
        <end position="1222"/>
    </location>
</feature>
<feature type="region of interest" description="Disordered" evidence="7">
    <location>
        <begin position="1483"/>
        <end position="1507"/>
    </location>
</feature>
<evidence type="ECO:0000256" key="1">
    <source>
        <dbReference type="ARBA" id="ARBA00004123"/>
    </source>
</evidence>
<keyword evidence="5" id="KW-0539">Nucleus</keyword>
<dbReference type="PANTHER" id="PTHR46508">
    <property type="entry name" value="PHD FINGER FAMILY PROTEIN"/>
    <property type="match status" value="1"/>
</dbReference>
<dbReference type="InterPro" id="IPR000182">
    <property type="entry name" value="GNAT_dom"/>
</dbReference>
<dbReference type="FunFam" id="3.30.40.10:FF:000465">
    <property type="entry name" value="Increased DNA methylation 1"/>
    <property type="match status" value="1"/>
</dbReference>
<dbReference type="InterPro" id="IPR019787">
    <property type="entry name" value="Znf_PHD-finger"/>
</dbReference>
<gene>
    <name evidence="10" type="ORF">BVC80_289g11</name>
</gene>
<dbReference type="InterPro" id="IPR056511">
    <property type="entry name" value="IDM1_C"/>
</dbReference>
<dbReference type="InterPro" id="IPR001965">
    <property type="entry name" value="Znf_PHD"/>
</dbReference>
<evidence type="ECO:0000259" key="9">
    <source>
        <dbReference type="PROSITE" id="PS51186"/>
    </source>
</evidence>
<evidence type="ECO:0000256" key="5">
    <source>
        <dbReference type="ARBA" id="ARBA00023242"/>
    </source>
</evidence>
<dbReference type="Pfam" id="PF23209">
    <property type="entry name" value="IDM1_C"/>
    <property type="match status" value="1"/>
</dbReference>
<comment type="subcellular location">
    <subcellularLocation>
        <location evidence="1">Nucleus</location>
    </subcellularLocation>
</comment>
<dbReference type="Gene3D" id="3.30.40.10">
    <property type="entry name" value="Zinc/RING finger domain, C3HC4 (zinc finger)"/>
    <property type="match status" value="2"/>
</dbReference>
<keyword evidence="2" id="KW-0479">Metal-binding</keyword>
<evidence type="ECO:0000313" key="11">
    <source>
        <dbReference type="Proteomes" id="UP000195402"/>
    </source>
</evidence>
<dbReference type="OMA" id="TCAKIVT"/>
<evidence type="ECO:0000256" key="3">
    <source>
        <dbReference type="ARBA" id="ARBA00022771"/>
    </source>
</evidence>
<evidence type="ECO:0000313" key="10">
    <source>
        <dbReference type="EMBL" id="OVA13273.1"/>
    </source>
</evidence>
<dbReference type="InParanoid" id="A0A200QS58"/>
<dbReference type="Pfam" id="PF16135">
    <property type="entry name" value="TDBD"/>
    <property type="match status" value="1"/>
</dbReference>
<dbReference type="GO" id="GO:0008270">
    <property type="term" value="F:zinc ion binding"/>
    <property type="evidence" value="ECO:0007669"/>
    <property type="project" value="UniProtKB-KW"/>
</dbReference>
<keyword evidence="11" id="KW-1185">Reference proteome</keyword>
<evidence type="ECO:0000256" key="4">
    <source>
        <dbReference type="ARBA" id="ARBA00022833"/>
    </source>
</evidence>
<keyword evidence="3 6" id="KW-0863">Zinc-finger</keyword>
<dbReference type="GO" id="GO:0016747">
    <property type="term" value="F:acyltransferase activity, transferring groups other than amino-acyl groups"/>
    <property type="evidence" value="ECO:0007669"/>
    <property type="project" value="InterPro"/>
</dbReference>
<dbReference type="PROSITE" id="PS50016">
    <property type="entry name" value="ZF_PHD_2"/>
    <property type="match status" value="1"/>
</dbReference>
<dbReference type="CDD" id="cd15539">
    <property type="entry name" value="PHD1_AIRE"/>
    <property type="match status" value="1"/>
</dbReference>
<reference evidence="10 11" key="1">
    <citation type="journal article" date="2017" name="Mol. Plant">
        <title>The Genome of Medicinal Plant Macleaya cordata Provides New Insights into Benzylisoquinoline Alkaloids Metabolism.</title>
        <authorList>
            <person name="Liu X."/>
            <person name="Liu Y."/>
            <person name="Huang P."/>
            <person name="Ma Y."/>
            <person name="Qing Z."/>
            <person name="Tang Q."/>
            <person name="Cao H."/>
            <person name="Cheng P."/>
            <person name="Zheng Y."/>
            <person name="Yuan Z."/>
            <person name="Zhou Y."/>
            <person name="Liu J."/>
            <person name="Tang Z."/>
            <person name="Zhuo Y."/>
            <person name="Zhang Y."/>
            <person name="Yu L."/>
            <person name="Huang J."/>
            <person name="Yang P."/>
            <person name="Peng Q."/>
            <person name="Zhang J."/>
            <person name="Jiang W."/>
            <person name="Zhang Z."/>
            <person name="Lin K."/>
            <person name="Ro D.K."/>
            <person name="Chen X."/>
            <person name="Xiong X."/>
            <person name="Shang Y."/>
            <person name="Huang S."/>
            <person name="Zeng J."/>
        </authorList>
    </citation>
    <scope>NUCLEOTIDE SEQUENCE [LARGE SCALE GENOMIC DNA]</scope>
    <source>
        <strain evidence="11">cv. BLH2017</strain>
        <tissue evidence="10">Root</tissue>
    </source>
</reference>
<dbReference type="EMBL" id="MVGT01001155">
    <property type="protein sequence ID" value="OVA13273.1"/>
    <property type="molecule type" value="Genomic_DNA"/>
</dbReference>
<dbReference type="Gene3D" id="3.40.630.30">
    <property type="match status" value="1"/>
</dbReference>
<dbReference type="SUPFAM" id="SSF57903">
    <property type="entry name" value="FYVE/PHD zinc finger"/>
    <property type="match status" value="2"/>
</dbReference>
<dbReference type="GO" id="GO:0005634">
    <property type="term" value="C:nucleus"/>
    <property type="evidence" value="ECO:0007669"/>
    <property type="project" value="UniProtKB-SubCell"/>
</dbReference>
<evidence type="ECO:0000256" key="6">
    <source>
        <dbReference type="PROSITE-ProRule" id="PRU00146"/>
    </source>
</evidence>
<evidence type="ECO:0000259" key="8">
    <source>
        <dbReference type="PROSITE" id="PS50016"/>
    </source>
</evidence>
<feature type="domain" description="N-acetyltransferase" evidence="9">
    <location>
        <begin position="1312"/>
        <end position="1468"/>
    </location>
</feature>
<evidence type="ECO:0000256" key="2">
    <source>
        <dbReference type="ARBA" id="ARBA00022723"/>
    </source>
</evidence>
<dbReference type="InterPro" id="IPR032308">
    <property type="entry name" value="TDBD"/>
</dbReference>